<evidence type="ECO:0000313" key="2">
    <source>
        <dbReference type="EMBL" id="QPC84732.1"/>
    </source>
</evidence>
<reference evidence="2 3" key="1">
    <citation type="submission" date="2020-02" db="EMBL/GenBank/DDBJ databases">
        <authorList>
            <person name="Zheng R.K."/>
            <person name="Sun C.M."/>
        </authorList>
    </citation>
    <scope>NUCLEOTIDE SEQUENCE [LARGE SCALE GENOMIC DNA]</scope>
    <source>
        <strain evidence="3">rifampicinis</strain>
    </source>
</reference>
<keyword evidence="1" id="KW-0472">Membrane</keyword>
<gene>
    <name evidence="2" type="ORF">G4Y79_10240</name>
</gene>
<dbReference type="AlphaFoldDB" id="A0A7S8IGI7"/>
<organism evidence="2 3">
    <name type="scientific">Phototrophicus methaneseepsis</name>
    <dbReference type="NCBI Taxonomy" id="2710758"/>
    <lineage>
        <taxon>Bacteria</taxon>
        <taxon>Bacillati</taxon>
        <taxon>Chloroflexota</taxon>
        <taxon>Candidatus Thermofontia</taxon>
        <taxon>Phototrophicales</taxon>
        <taxon>Phototrophicaceae</taxon>
        <taxon>Phototrophicus</taxon>
    </lineage>
</organism>
<evidence type="ECO:0000256" key="1">
    <source>
        <dbReference type="SAM" id="Phobius"/>
    </source>
</evidence>
<dbReference type="RefSeq" id="WP_195172795.1">
    <property type="nucleotide sequence ID" value="NZ_CP062983.1"/>
</dbReference>
<dbReference type="Proteomes" id="UP000594468">
    <property type="component" value="Chromosome"/>
</dbReference>
<dbReference type="KEGG" id="pmet:G4Y79_10240"/>
<dbReference type="EMBL" id="CP062983">
    <property type="protein sequence ID" value="QPC84732.1"/>
    <property type="molecule type" value="Genomic_DNA"/>
</dbReference>
<sequence>MAANTMLMAGISGLLVYICGRVFLHAVPTGWRYIRQGWSWISGVRGVEDPRKDAEARRQLTMGGYYMISGGLWLLGALISGLLVLLFAYWTLFYLGLWPASLPL</sequence>
<feature type="transmembrane region" description="Helical" evidence="1">
    <location>
        <begin position="6"/>
        <end position="24"/>
    </location>
</feature>
<keyword evidence="1" id="KW-0812">Transmembrane</keyword>
<evidence type="ECO:0000313" key="3">
    <source>
        <dbReference type="Proteomes" id="UP000594468"/>
    </source>
</evidence>
<keyword evidence="1" id="KW-1133">Transmembrane helix</keyword>
<name>A0A7S8IGI7_9CHLR</name>
<keyword evidence="3" id="KW-1185">Reference proteome</keyword>
<accession>A0A7S8IGI7</accession>
<proteinExistence type="predicted"/>
<protein>
    <submittedName>
        <fullName evidence="2">Uncharacterized protein</fullName>
    </submittedName>
</protein>
<feature type="transmembrane region" description="Helical" evidence="1">
    <location>
        <begin position="72"/>
        <end position="95"/>
    </location>
</feature>